<evidence type="ECO:0000313" key="4">
    <source>
        <dbReference type="Proteomes" id="UP001215280"/>
    </source>
</evidence>
<sequence>MATNIPGSLSKDDELIVRKLLKTVRATKYEDPVDQEAFLVESATTVLQFRPQVASFAQVADLADCVFILRSMMHASRARLGTPPNATFVSLQDFAGEIVRKRHIFRERQRANAEQARTRETTVARAERSDALEHAAKKVPASPDKDAVSIPSSSDDGMAPLDLQLVSKARLIPPSSPAPLFISQGIFSFPYLRLAFSLLITVDPSLSAAPPKLSLVIKPIPSGPRAGLLPRSTPPSHKRKRLEEGEGGTGRSPIETAIYTRPRRPVQHPSNGSSPIRPSAVQLHRRLVAVQAEIRRFVAVQKELSWQLQKPHSFKLQILAMVWFIILFQFFQRLFGYIQQLLDVGSPDSPIELTHNRSRFLPLNEPSSTVFLTSTMSPGPKSIIFGAFDFNCFHAIPHFLNMDGMLGQCTSTKSN</sequence>
<accession>A0AAD7MZM9</accession>
<organism evidence="3 4">
    <name type="scientific">Mycena maculata</name>
    <dbReference type="NCBI Taxonomy" id="230809"/>
    <lineage>
        <taxon>Eukaryota</taxon>
        <taxon>Fungi</taxon>
        <taxon>Dikarya</taxon>
        <taxon>Basidiomycota</taxon>
        <taxon>Agaricomycotina</taxon>
        <taxon>Agaricomycetes</taxon>
        <taxon>Agaricomycetidae</taxon>
        <taxon>Agaricales</taxon>
        <taxon>Marasmiineae</taxon>
        <taxon>Mycenaceae</taxon>
        <taxon>Mycena</taxon>
    </lineage>
</organism>
<dbReference type="AlphaFoldDB" id="A0AAD7MZM9"/>
<proteinExistence type="predicted"/>
<dbReference type="EMBL" id="JARJLG010000132">
    <property type="protein sequence ID" value="KAJ7739442.1"/>
    <property type="molecule type" value="Genomic_DNA"/>
</dbReference>
<comment type="caution">
    <text evidence="3">The sequence shown here is derived from an EMBL/GenBank/DDBJ whole genome shotgun (WGS) entry which is preliminary data.</text>
</comment>
<protein>
    <submittedName>
        <fullName evidence="3">Uncharacterized protein</fullName>
    </submittedName>
</protein>
<dbReference type="Proteomes" id="UP001215280">
    <property type="component" value="Unassembled WGS sequence"/>
</dbReference>
<keyword evidence="4" id="KW-1185">Reference proteome</keyword>
<dbReference type="EMBL" id="JARJLG010000132">
    <property type="protein sequence ID" value="KAJ7739445.1"/>
    <property type="molecule type" value="Genomic_DNA"/>
</dbReference>
<feature type="compositionally biased region" description="Basic and acidic residues" evidence="1">
    <location>
        <begin position="110"/>
        <end position="136"/>
    </location>
</feature>
<evidence type="ECO:0000313" key="2">
    <source>
        <dbReference type="EMBL" id="KAJ7739442.1"/>
    </source>
</evidence>
<evidence type="ECO:0000313" key="3">
    <source>
        <dbReference type="EMBL" id="KAJ7739445.1"/>
    </source>
</evidence>
<gene>
    <name evidence="2" type="ORF">DFH07DRAFT_965726</name>
    <name evidence="3" type="ORF">DFH07DRAFT_965729</name>
</gene>
<feature type="region of interest" description="Disordered" evidence="1">
    <location>
        <begin position="224"/>
        <end position="254"/>
    </location>
</feature>
<reference evidence="3" key="1">
    <citation type="submission" date="2023-03" db="EMBL/GenBank/DDBJ databases">
        <title>Massive genome expansion in bonnet fungi (Mycena s.s.) driven by repeated elements and novel gene families across ecological guilds.</title>
        <authorList>
            <consortium name="Lawrence Berkeley National Laboratory"/>
            <person name="Harder C.B."/>
            <person name="Miyauchi S."/>
            <person name="Viragh M."/>
            <person name="Kuo A."/>
            <person name="Thoen E."/>
            <person name="Andreopoulos B."/>
            <person name="Lu D."/>
            <person name="Skrede I."/>
            <person name="Drula E."/>
            <person name="Henrissat B."/>
            <person name="Morin E."/>
            <person name="Kohler A."/>
            <person name="Barry K."/>
            <person name="LaButti K."/>
            <person name="Morin E."/>
            <person name="Salamov A."/>
            <person name="Lipzen A."/>
            <person name="Mereny Z."/>
            <person name="Hegedus B."/>
            <person name="Baldrian P."/>
            <person name="Stursova M."/>
            <person name="Weitz H."/>
            <person name="Taylor A."/>
            <person name="Grigoriev I.V."/>
            <person name="Nagy L.G."/>
            <person name="Martin F."/>
            <person name="Kauserud H."/>
        </authorList>
    </citation>
    <scope>NUCLEOTIDE SEQUENCE</scope>
    <source>
        <strain evidence="3">CBHHK188m</strain>
    </source>
</reference>
<name>A0AAD7MZM9_9AGAR</name>
<evidence type="ECO:0000256" key="1">
    <source>
        <dbReference type="SAM" id="MobiDB-lite"/>
    </source>
</evidence>
<feature type="region of interest" description="Disordered" evidence="1">
    <location>
        <begin position="110"/>
        <end position="155"/>
    </location>
</feature>